<dbReference type="SUPFAM" id="SSF50978">
    <property type="entry name" value="WD40 repeat-like"/>
    <property type="match status" value="1"/>
</dbReference>
<dbReference type="InterPro" id="IPR011047">
    <property type="entry name" value="Quinoprotein_ADH-like_sf"/>
</dbReference>
<protein>
    <submittedName>
        <fullName evidence="1">Uncharacterized protein</fullName>
    </submittedName>
</protein>
<accession>A0ABP0EV43</accession>
<dbReference type="SUPFAM" id="SSF50998">
    <property type="entry name" value="Quinoprotein alcohol dehydrogenase-like"/>
    <property type="match status" value="1"/>
</dbReference>
<dbReference type="EMBL" id="CAWYQH010000001">
    <property type="protein sequence ID" value="CAK8671249.1"/>
    <property type="molecule type" value="Genomic_DNA"/>
</dbReference>
<name>A0ABP0EV43_CLALP</name>
<reference evidence="1 2" key="1">
    <citation type="submission" date="2024-02" db="EMBL/GenBank/DDBJ databases">
        <authorList>
            <person name="Daric V."/>
            <person name="Darras S."/>
        </authorList>
    </citation>
    <scope>NUCLEOTIDE SEQUENCE [LARGE SCALE GENOMIC DNA]</scope>
</reference>
<organism evidence="1 2">
    <name type="scientific">Clavelina lepadiformis</name>
    <name type="common">Light-bulb sea squirt</name>
    <name type="synonym">Ascidia lepadiformis</name>
    <dbReference type="NCBI Taxonomy" id="159417"/>
    <lineage>
        <taxon>Eukaryota</taxon>
        <taxon>Metazoa</taxon>
        <taxon>Chordata</taxon>
        <taxon>Tunicata</taxon>
        <taxon>Ascidiacea</taxon>
        <taxon>Aplousobranchia</taxon>
        <taxon>Clavelinidae</taxon>
        <taxon>Clavelina</taxon>
    </lineage>
</organism>
<keyword evidence="2" id="KW-1185">Reference proteome</keyword>
<evidence type="ECO:0000313" key="1">
    <source>
        <dbReference type="EMBL" id="CAK8671249.1"/>
    </source>
</evidence>
<dbReference type="Proteomes" id="UP001642483">
    <property type="component" value="Unassembled WGS sequence"/>
</dbReference>
<proteinExistence type="predicted"/>
<evidence type="ECO:0000313" key="2">
    <source>
        <dbReference type="Proteomes" id="UP001642483"/>
    </source>
</evidence>
<gene>
    <name evidence="1" type="ORF">CVLEPA_LOCUS300</name>
</gene>
<comment type="caution">
    <text evidence="1">The sequence shown here is derived from an EMBL/GenBank/DDBJ whole genome shotgun (WGS) entry which is preliminary data.</text>
</comment>
<sequence>MLLDLKVNVLWCATIKHKFNAVAHGKVFKSPSDLIVTVGEDGIIRVYKAPENVPVDQHLVLEPQRCLETKCGPATNVLLKDVTRLCPCDMIVSDTRGSVVLFCDGQILIRKCSISGKASRVSALEVQETALGHVCVVVGYDDGVVSCFNTFSQLWKIRLHDVTKETTQKSVSVTSILAASIVSSTSVGTAEDYLLVTDSQGYLHILQEENVLRSIHVGAVVTTMSAGCFLQADDSSSSKSLTQIALGCADGLIWISVDFNIDKSAPYAQVGHPITHLWRLRTKSNFVQFTATNTGNDNVDLLVCGGHFSCLKLLQHGKVVQSFSLPSWPVSVCGLMDSEAEDFPNPPSCGHLLVGCQDSTLHCLSITG</sequence>
<dbReference type="InterPro" id="IPR036322">
    <property type="entry name" value="WD40_repeat_dom_sf"/>
</dbReference>